<evidence type="ECO:0000313" key="4">
    <source>
        <dbReference type="Proteomes" id="UP001221217"/>
    </source>
</evidence>
<dbReference type="InterPro" id="IPR009061">
    <property type="entry name" value="DNA-bd_dom_put_sf"/>
</dbReference>
<dbReference type="Pfam" id="PF13411">
    <property type="entry name" value="MerR_1"/>
    <property type="match status" value="1"/>
</dbReference>
<evidence type="ECO:0000259" key="2">
    <source>
        <dbReference type="PROSITE" id="PS50937"/>
    </source>
</evidence>
<dbReference type="Gene3D" id="1.10.1660.10">
    <property type="match status" value="1"/>
</dbReference>
<proteinExistence type="predicted"/>
<reference evidence="3 4" key="1">
    <citation type="submission" date="2022-12" db="EMBL/GenBank/DDBJ databases">
        <title>Metagenome assembled genome from gulf of manar.</title>
        <authorList>
            <person name="Kohli P."/>
            <person name="Pk S."/>
            <person name="Venkata Ramana C."/>
            <person name="Sasikala C."/>
        </authorList>
    </citation>
    <scope>NUCLEOTIDE SEQUENCE [LARGE SCALE GENOMIC DNA]</scope>
    <source>
        <strain evidence="3">JB008</strain>
    </source>
</reference>
<dbReference type="CDD" id="cd04765">
    <property type="entry name" value="HTH_MlrA-like_sg2"/>
    <property type="match status" value="1"/>
</dbReference>
<name>A0AAJ1MIW6_9SPIO</name>
<feature type="domain" description="HTH merR-type" evidence="2">
    <location>
        <begin position="3"/>
        <end position="73"/>
    </location>
</feature>
<gene>
    <name evidence="3" type="ORF">PQJ61_00595</name>
</gene>
<dbReference type="GO" id="GO:0003677">
    <property type="term" value="F:DNA binding"/>
    <property type="evidence" value="ECO:0007669"/>
    <property type="project" value="UniProtKB-KW"/>
</dbReference>
<dbReference type="EMBL" id="JAQQAL010000005">
    <property type="protein sequence ID" value="MDC7225241.1"/>
    <property type="molecule type" value="Genomic_DNA"/>
</dbReference>
<evidence type="ECO:0000313" key="3">
    <source>
        <dbReference type="EMBL" id="MDC7225241.1"/>
    </source>
</evidence>
<comment type="caution">
    <text evidence="3">The sequence shown here is derived from an EMBL/GenBank/DDBJ whole genome shotgun (WGS) entry which is preliminary data.</text>
</comment>
<dbReference type="InterPro" id="IPR047057">
    <property type="entry name" value="MerR_fam"/>
</dbReference>
<dbReference type="AlphaFoldDB" id="A0AAJ1MIW6"/>
<dbReference type="SMART" id="SM00422">
    <property type="entry name" value="HTH_MERR"/>
    <property type="match status" value="1"/>
</dbReference>
<dbReference type="GO" id="GO:0003700">
    <property type="term" value="F:DNA-binding transcription factor activity"/>
    <property type="evidence" value="ECO:0007669"/>
    <property type="project" value="InterPro"/>
</dbReference>
<evidence type="ECO:0000256" key="1">
    <source>
        <dbReference type="ARBA" id="ARBA00023125"/>
    </source>
</evidence>
<dbReference type="PANTHER" id="PTHR30204">
    <property type="entry name" value="REDOX-CYCLING DRUG-SENSING TRANSCRIPTIONAL ACTIVATOR SOXR"/>
    <property type="match status" value="1"/>
</dbReference>
<protein>
    <submittedName>
        <fullName evidence="3">MerR family transcriptional regulator</fullName>
    </submittedName>
</protein>
<sequence length="106" mass="12703">MEYLTIGEICRLLEVKPHVLRYWEQEFEIVNPRKDRNGKRQYSRNDINILFRIKHLLHDEKFTIEGAKQKIWAELSQDNVDVKASVHALRETLVKLSIKIDEMKNK</sequence>
<dbReference type="InterPro" id="IPR000551">
    <property type="entry name" value="MerR-type_HTH_dom"/>
</dbReference>
<dbReference type="PANTHER" id="PTHR30204:SF15">
    <property type="entry name" value="BLL5018 PROTEIN"/>
    <property type="match status" value="1"/>
</dbReference>
<keyword evidence="1" id="KW-0238">DNA-binding</keyword>
<accession>A0AAJ1MIW6</accession>
<dbReference type="SUPFAM" id="SSF46955">
    <property type="entry name" value="Putative DNA-binding domain"/>
    <property type="match status" value="1"/>
</dbReference>
<organism evidence="3 4">
    <name type="scientific">Candidatus Thalassospirochaeta sargassi</name>
    <dbReference type="NCBI Taxonomy" id="3119039"/>
    <lineage>
        <taxon>Bacteria</taxon>
        <taxon>Pseudomonadati</taxon>
        <taxon>Spirochaetota</taxon>
        <taxon>Spirochaetia</taxon>
        <taxon>Spirochaetales</taxon>
        <taxon>Spirochaetaceae</taxon>
        <taxon>Candidatus Thalassospirochaeta</taxon>
    </lineage>
</organism>
<dbReference type="Proteomes" id="UP001221217">
    <property type="component" value="Unassembled WGS sequence"/>
</dbReference>
<dbReference type="PROSITE" id="PS50937">
    <property type="entry name" value="HTH_MERR_2"/>
    <property type="match status" value="1"/>
</dbReference>